<accession>A0A543ARH0</accession>
<reference evidence="2 3" key="1">
    <citation type="submission" date="2019-06" db="EMBL/GenBank/DDBJ databases">
        <title>Sequencing the genomes of 1000 actinobacteria strains.</title>
        <authorList>
            <person name="Klenk H.-P."/>
        </authorList>
    </citation>
    <scope>NUCLEOTIDE SEQUENCE [LARGE SCALE GENOMIC DNA]</scope>
    <source>
        <strain evidence="2 3">DSM 45928</strain>
    </source>
</reference>
<proteinExistence type="predicted"/>
<comment type="caution">
    <text evidence="2">The sequence shown here is derived from an EMBL/GenBank/DDBJ whole genome shotgun (WGS) entry which is preliminary data.</text>
</comment>
<gene>
    <name evidence="2" type="ORF">FB566_0679</name>
</gene>
<organism evidence="2 3">
    <name type="scientific">Stackebrandtia endophytica</name>
    <dbReference type="NCBI Taxonomy" id="1496996"/>
    <lineage>
        <taxon>Bacteria</taxon>
        <taxon>Bacillati</taxon>
        <taxon>Actinomycetota</taxon>
        <taxon>Actinomycetes</taxon>
        <taxon>Glycomycetales</taxon>
        <taxon>Glycomycetaceae</taxon>
        <taxon>Stackebrandtia</taxon>
    </lineage>
</organism>
<sequence length="123" mass="14667">MDRQNWKLLNIYRRHLLTRLEYAFGDGHLDDDQYATFHDELTTATAFGQLRHTLVKIRGAVDDGLTRTPRWMVDRDRRRARRQRRWWRPERFWVLGLIMAVVLSLVVLGGLMMVIQWVSGLFA</sequence>
<protein>
    <submittedName>
        <fullName evidence="2">Uncharacterized protein</fullName>
    </submittedName>
</protein>
<evidence type="ECO:0000313" key="2">
    <source>
        <dbReference type="EMBL" id="TQL75183.1"/>
    </source>
</evidence>
<dbReference type="EMBL" id="VFOW01000001">
    <property type="protein sequence ID" value="TQL75183.1"/>
    <property type="molecule type" value="Genomic_DNA"/>
</dbReference>
<keyword evidence="3" id="KW-1185">Reference proteome</keyword>
<dbReference type="OrthoDB" id="4753163at2"/>
<name>A0A543ARH0_9ACTN</name>
<dbReference type="InParanoid" id="A0A543ARH0"/>
<feature type="transmembrane region" description="Helical" evidence="1">
    <location>
        <begin position="92"/>
        <end position="118"/>
    </location>
</feature>
<dbReference type="RefSeq" id="WP_142034860.1">
    <property type="nucleotide sequence ID" value="NZ_JBHTGS010000001.1"/>
</dbReference>
<evidence type="ECO:0000256" key="1">
    <source>
        <dbReference type="SAM" id="Phobius"/>
    </source>
</evidence>
<dbReference type="Proteomes" id="UP000317043">
    <property type="component" value="Unassembled WGS sequence"/>
</dbReference>
<evidence type="ECO:0000313" key="3">
    <source>
        <dbReference type="Proteomes" id="UP000317043"/>
    </source>
</evidence>
<keyword evidence="1" id="KW-0472">Membrane</keyword>
<dbReference type="AlphaFoldDB" id="A0A543ARH0"/>
<keyword evidence="1" id="KW-0812">Transmembrane</keyword>
<keyword evidence="1" id="KW-1133">Transmembrane helix</keyword>